<dbReference type="EMBL" id="RBVX01000005">
    <property type="protein sequence ID" value="RSL33908.1"/>
    <property type="molecule type" value="Genomic_DNA"/>
</dbReference>
<proteinExistence type="predicted"/>
<keyword evidence="2" id="KW-1185">Reference proteome</keyword>
<evidence type="ECO:0000313" key="1">
    <source>
        <dbReference type="EMBL" id="RSL33908.1"/>
    </source>
</evidence>
<dbReference type="AlphaFoldDB" id="A0A3R9PM82"/>
<dbReference type="OrthoDB" id="4411648at2"/>
<dbReference type="Proteomes" id="UP000275076">
    <property type="component" value="Unassembled WGS sequence"/>
</dbReference>
<sequence length="175" mass="20231">MRNRMLWTNNRGKEMTSSILHSMKASSGIFIIFTTLLVMISACEKEETHLVIQHEREGKTFMEIPIEIGDKVALSWVHSVEKTPWTDIFRIDKSCDFMLEETQFKSFGAGVEHEYEDLERRDGTFVAENIEECHNSVNWIHSHDAEYEVKVNQEVVAETGDLPHHVPLKILIEEG</sequence>
<reference evidence="1 2" key="1">
    <citation type="submission" date="2018-10" db="EMBL/GenBank/DDBJ databases">
        <title>Draft genome sequence of Bacillus salarius IM0101, isolated from a hypersaline soil in Inner Mongolia, China.</title>
        <authorList>
            <person name="Yamprayoonswat W."/>
            <person name="Boonvisut S."/>
            <person name="Jumpathong W."/>
            <person name="Sittihan S."/>
            <person name="Ruangsuj P."/>
            <person name="Wanthongcharoen S."/>
            <person name="Thongpramul N."/>
            <person name="Pimmason S."/>
            <person name="Yu B."/>
            <person name="Yasawong M."/>
        </authorList>
    </citation>
    <scope>NUCLEOTIDE SEQUENCE [LARGE SCALE GENOMIC DNA]</scope>
    <source>
        <strain evidence="1 2">IM0101</strain>
    </source>
</reference>
<comment type="caution">
    <text evidence="1">The sequence shown here is derived from an EMBL/GenBank/DDBJ whole genome shotgun (WGS) entry which is preliminary data.</text>
</comment>
<evidence type="ECO:0000313" key="2">
    <source>
        <dbReference type="Proteomes" id="UP000275076"/>
    </source>
</evidence>
<dbReference type="InterPro" id="IPR015001">
    <property type="entry name" value="DUF1850"/>
</dbReference>
<protein>
    <submittedName>
        <fullName evidence="1">DUF1850 domain-containing protein</fullName>
    </submittedName>
</protein>
<accession>A0A3R9PM82</accession>
<organism evidence="1 2">
    <name type="scientific">Salibacterium salarium</name>
    <dbReference type="NCBI Taxonomy" id="284579"/>
    <lineage>
        <taxon>Bacteria</taxon>
        <taxon>Bacillati</taxon>
        <taxon>Bacillota</taxon>
        <taxon>Bacilli</taxon>
        <taxon>Bacillales</taxon>
        <taxon>Bacillaceae</taxon>
    </lineage>
</organism>
<dbReference type="Pfam" id="PF08905">
    <property type="entry name" value="DUF1850"/>
    <property type="match status" value="1"/>
</dbReference>
<gene>
    <name evidence="1" type="ORF">D7Z54_07240</name>
</gene>
<name>A0A3R9PM82_9BACI</name>